<dbReference type="Pfam" id="PF17668">
    <property type="entry name" value="Acetyltransf_17"/>
    <property type="match status" value="1"/>
</dbReference>
<dbReference type="SUPFAM" id="SSF55729">
    <property type="entry name" value="Acyl-CoA N-acyltransferases (Nat)"/>
    <property type="match status" value="1"/>
</dbReference>
<dbReference type="Pfam" id="PF13530">
    <property type="entry name" value="SCP2_2"/>
    <property type="match status" value="1"/>
</dbReference>
<proteinExistence type="inferred from homology"/>
<reference evidence="8" key="1">
    <citation type="submission" date="2019-07" db="EMBL/GenBank/DDBJ databases">
        <title>Arthrobacter KR32 sp. nov., isolated from mountain cheese made of cows milk.</title>
        <authorList>
            <person name="Flegler A."/>
        </authorList>
    </citation>
    <scope>NUCLEOTIDE SEQUENCE [LARGE SCALE GENOMIC DNA]</scope>
    <source>
        <strain evidence="8">KR32</strain>
    </source>
</reference>
<dbReference type="Gene3D" id="3.40.630.30">
    <property type="match status" value="2"/>
</dbReference>
<sequence length="459" mass="49589">MARRRTLGADGGADEGPGRGRRARVVLVSHDTTPALETRIFTPDPDEDASTTGRFATWLNAEGIGFHDGTFDPEDIPRFLEAYQADGRVLWGVHDDAQPAEALGADHPVGTYGTMVHPLNVGSAQIEVHQITAVTVRASHRRRGILRSMMTRDLHEAKDRGLPVAILTASEATIYGRFGFGAATFTQSIEVDVRERFEVTAPATGTTTLVAREHAVRLAGQVFAGFQASTFGSVGRQYAYARRASGDWGRERPVEDRAVRMAVHYDAEGTPAGYVTYRFAGWETSPRTMKVLDLVAGTPSAYLELWRYLGSLDLIQVVTWDEARRDDPLPWALRDRRCYAVKGTDDVLWVRMLDVPAALGARSYRGSGSIVLDVQDDLGLAQGTFALAVTDGVAQVHIVDDGTAADVTLTVNALGSLYLGGVQASTLAAAGGLTAGAAEVERLDVLFGLAQEPYCITHF</sequence>
<evidence type="ECO:0000256" key="3">
    <source>
        <dbReference type="ARBA" id="ARBA00023315"/>
    </source>
</evidence>
<comment type="similarity">
    <text evidence="1 4">Belongs to the acetyltransferase Eis family.</text>
</comment>
<dbReference type="InterPro" id="IPR016181">
    <property type="entry name" value="Acyl_CoA_acyltransferase"/>
</dbReference>
<feature type="domain" description="N-acetyltransferase" evidence="6">
    <location>
        <begin position="64"/>
        <end position="200"/>
    </location>
</feature>
<organism evidence="7 8">
    <name type="scientific">Arthrobacter bussei</name>
    <dbReference type="NCBI Taxonomy" id="2594179"/>
    <lineage>
        <taxon>Bacteria</taxon>
        <taxon>Bacillati</taxon>
        <taxon>Actinomycetota</taxon>
        <taxon>Actinomycetes</taxon>
        <taxon>Micrococcales</taxon>
        <taxon>Micrococcaceae</taxon>
        <taxon>Arthrobacter</taxon>
    </lineage>
</organism>
<dbReference type="GO" id="GO:0030649">
    <property type="term" value="P:aminoglycoside antibiotic catabolic process"/>
    <property type="evidence" value="ECO:0007669"/>
    <property type="project" value="TreeGrafter"/>
</dbReference>
<name>A0A7X1TNP6_9MICC</name>
<evidence type="ECO:0000256" key="2">
    <source>
        <dbReference type="ARBA" id="ARBA00022679"/>
    </source>
</evidence>
<dbReference type="Pfam" id="PF13527">
    <property type="entry name" value="Acetyltransf_9"/>
    <property type="match status" value="1"/>
</dbReference>
<feature type="region of interest" description="Disordered" evidence="5">
    <location>
        <begin position="1"/>
        <end position="21"/>
    </location>
</feature>
<dbReference type="InterPro" id="IPR041380">
    <property type="entry name" value="Acetyltransf_17"/>
</dbReference>
<dbReference type="InterPro" id="IPR022902">
    <property type="entry name" value="NAcTrfase_Eis"/>
</dbReference>
<comment type="caution">
    <text evidence="7">The sequence shown here is derived from an EMBL/GenBank/DDBJ whole genome shotgun (WGS) entry which is preliminary data.</text>
</comment>
<dbReference type="OrthoDB" id="8399956at2"/>
<keyword evidence="8" id="KW-1185">Reference proteome</keyword>
<feature type="binding site" evidence="4">
    <location>
        <begin position="142"/>
        <end position="147"/>
    </location>
    <ligand>
        <name>acetyl-CoA</name>
        <dbReference type="ChEBI" id="CHEBI:57288"/>
    </ligand>
</feature>
<evidence type="ECO:0000256" key="5">
    <source>
        <dbReference type="SAM" id="MobiDB-lite"/>
    </source>
</evidence>
<dbReference type="PANTHER" id="PTHR37817:SF1">
    <property type="entry name" value="N-ACETYLTRANSFERASE EIS"/>
    <property type="match status" value="1"/>
</dbReference>
<evidence type="ECO:0000259" key="6">
    <source>
        <dbReference type="PROSITE" id="PS51186"/>
    </source>
</evidence>
<evidence type="ECO:0000313" key="7">
    <source>
        <dbReference type="EMBL" id="MPY10959.1"/>
    </source>
</evidence>
<dbReference type="EMBL" id="VJXX01000002">
    <property type="protein sequence ID" value="MPY10959.1"/>
    <property type="molecule type" value="Genomic_DNA"/>
</dbReference>
<dbReference type="Proteomes" id="UP000326464">
    <property type="component" value="Unassembled WGS sequence"/>
</dbReference>
<dbReference type="HAMAP" id="MF_01812">
    <property type="entry name" value="Eis"/>
    <property type="match status" value="1"/>
</dbReference>
<feature type="active site" description="Proton acceptor; via carboxylate" evidence="4">
    <location>
        <position position="459"/>
    </location>
</feature>
<dbReference type="GO" id="GO:0034069">
    <property type="term" value="F:aminoglycoside N-acetyltransferase activity"/>
    <property type="evidence" value="ECO:0007669"/>
    <property type="project" value="TreeGrafter"/>
</dbReference>
<dbReference type="SUPFAM" id="SSF55718">
    <property type="entry name" value="SCP-like"/>
    <property type="match status" value="1"/>
</dbReference>
<dbReference type="InterPro" id="IPR000182">
    <property type="entry name" value="GNAT_dom"/>
</dbReference>
<protein>
    <submittedName>
        <fullName evidence="7">GNAT family N-acetyltransferase</fullName>
    </submittedName>
</protein>
<dbReference type="InterPro" id="IPR025559">
    <property type="entry name" value="Eis_dom"/>
</dbReference>
<dbReference type="Gene3D" id="3.30.1050.10">
    <property type="entry name" value="SCP2 sterol-binding domain"/>
    <property type="match status" value="1"/>
</dbReference>
<dbReference type="NCBIfam" id="NF002369">
    <property type="entry name" value="PRK01346.1-6"/>
    <property type="match status" value="1"/>
</dbReference>
<keyword evidence="3 4" id="KW-0012">Acyltransferase</keyword>
<evidence type="ECO:0000256" key="1">
    <source>
        <dbReference type="ARBA" id="ARBA00009213"/>
    </source>
</evidence>
<feature type="binding site" evidence="4">
    <location>
        <begin position="170"/>
        <end position="171"/>
    </location>
    <ligand>
        <name>acetyl-CoA</name>
        <dbReference type="ChEBI" id="CHEBI:57288"/>
    </ligand>
</feature>
<evidence type="ECO:0000256" key="4">
    <source>
        <dbReference type="HAMAP-Rule" id="MF_01812"/>
    </source>
</evidence>
<feature type="binding site" evidence="4">
    <location>
        <begin position="134"/>
        <end position="136"/>
    </location>
    <ligand>
        <name>acetyl-CoA</name>
        <dbReference type="ChEBI" id="CHEBI:57288"/>
    </ligand>
</feature>
<gene>
    <name evidence="7" type="ORF">FNH21_09555</name>
</gene>
<dbReference type="InterPro" id="IPR051554">
    <property type="entry name" value="Acetyltransferase_Eis"/>
</dbReference>
<keyword evidence="2 4" id="KW-0808">Transferase</keyword>
<dbReference type="PANTHER" id="PTHR37817">
    <property type="entry name" value="N-ACETYLTRANSFERASE EIS"/>
    <property type="match status" value="1"/>
</dbReference>
<dbReference type="InterPro" id="IPR036527">
    <property type="entry name" value="SCP2_sterol-bd_dom_sf"/>
</dbReference>
<evidence type="ECO:0000313" key="8">
    <source>
        <dbReference type="Proteomes" id="UP000326464"/>
    </source>
</evidence>
<feature type="active site" description="Proton donor" evidence="4">
    <location>
        <position position="175"/>
    </location>
</feature>
<accession>A0A7X1TNP6</accession>
<comment type="subunit">
    <text evidence="4">Homohexamer; trimer of dimers.</text>
</comment>
<dbReference type="PROSITE" id="PS51186">
    <property type="entry name" value="GNAT"/>
    <property type="match status" value="1"/>
</dbReference>
<dbReference type="AlphaFoldDB" id="A0A7X1TNP6"/>